<dbReference type="SMART" id="SM01080">
    <property type="entry name" value="CHASE2"/>
    <property type="match status" value="1"/>
</dbReference>
<evidence type="ECO:0000259" key="11">
    <source>
        <dbReference type="PROSITE" id="PS50011"/>
    </source>
</evidence>
<dbReference type="Gene3D" id="1.10.510.10">
    <property type="entry name" value="Transferase(Phosphotransferase) domain 1"/>
    <property type="match status" value="1"/>
</dbReference>
<dbReference type="PROSITE" id="PS00107">
    <property type="entry name" value="PROTEIN_KINASE_ATP"/>
    <property type="match status" value="1"/>
</dbReference>
<keyword evidence="3" id="KW-0808">Transferase</keyword>
<keyword evidence="6 9" id="KW-0067">ATP-binding</keyword>
<keyword evidence="10" id="KW-1133">Transmembrane helix</keyword>
<accession>A0A161XJ90</accession>
<dbReference type="InterPro" id="IPR017441">
    <property type="entry name" value="Protein_kinase_ATP_BS"/>
</dbReference>
<dbReference type="SUPFAM" id="SSF56112">
    <property type="entry name" value="Protein kinase-like (PK-like)"/>
    <property type="match status" value="1"/>
</dbReference>
<evidence type="ECO:0000256" key="5">
    <source>
        <dbReference type="ARBA" id="ARBA00022777"/>
    </source>
</evidence>
<evidence type="ECO:0000256" key="2">
    <source>
        <dbReference type="ARBA" id="ARBA00022527"/>
    </source>
</evidence>
<dbReference type="GO" id="GO:0004674">
    <property type="term" value="F:protein serine/threonine kinase activity"/>
    <property type="evidence" value="ECO:0007669"/>
    <property type="project" value="UniProtKB-KW"/>
</dbReference>
<reference evidence="12 13" key="1">
    <citation type="submission" date="2016-04" db="EMBL/GenBank/DDBJ databases">
        <title>Draft Genome Assembly of the Bloom-forming Cyanobacterium Nodularia spumigena Strain CENA596 in Shrimp Production Ponds.</title>
        <authorList>
            <person name="Popin R.V."/>
            <person name="Rigonato J."/>
            <person name="Abreu V.A."/>
            <person name="Andreote A.P."/>
            <person name="Silveira S.B."/>
            <person name="Odebrecht C."/>
            <person name="Fiore M.F."/>
        </authorList>
    </citation>
    <scope>NUCLEOTIDE SEQUENCE [LARGE SCALE GENOMIC DNA]</scope>
    <source>
        <strain evidence="12 13">CENA596</strain>
    </source>
</reference>
<dbReference type="EC" id="2.7.11.1" evidence="1"/>
<feature type="binding site" evidence="9">
    <location>
        <position position="503"/>
    </location>
    <ligand>
        <name>ATP</name>
        <dbReference type="ChEBI" id="CHEBI:30616"/>
    </ligand>
</feature>
<evidence type="ECO:0000256" key="8">
    <source>
        <dbReference type="ARBA" id="ARBA00048679"/>
    </source>
</evidence>
<dbReference type="Pfam" id="PF05226">
    <property type="entry name" value="CHASE2"/>
    <property type="match status" value="1"/>
</dbReference>
<comment type="caution">
    <text evidence="12">The sequence shown here is derived from an EMBL/GenBank/DDBJ whole genome shotgun (WGS) entry which is preliminary data.</text>
</comment>
<keyword evidence="10" id="KW-0472">Membrane</keyword>
<dbReference type="PANTHER" id="PTHR24363">
    <property type="entry name" value="SERINE/THREONINE PROTEIN KINASE"/>
    <property type="match status" value="1"/>
</dbReference>
<evidence type="ECO:0000256" key="6">
    <source>
        <dbReference type="ARBA" id="ARBA00022840"/>
    </source>
</evidence>
<evidence type="ECO:0000256" key="1">
    <source>
        <dbReference type="ARBA" id="ARBA00012513"/>
    </source>
</evidence>
<dbReference type="InterPro" id="IPR000719">
    <property type="entry name" value="Prot_kinase_dom"/>
</dbReference>
<evidence type="ECO:0000256" key="7">
    <source>
        <dbReference type="ARBA" id="ARBA00047899"/>
    </source>
</evidence>
<evidence type="ECO:0000256" key="4">
    <source>
        <dbReference type="ARBA" id="ARBA00022741"/>
    </source>
</evidence>
<protein>
    <recommendedName>
        <fullName evidence="1">non-specific serine/threonine protein kinase</fullName>
        <ecNumber evidence="1">2.7.11.1</ecNumber>
    </recommendedName>
</protein>
<dbReference type="SMART" id="SM00220">
    <property type="entry name" value="S_TKc"/>
    <property type="match status" value="1"/>
</dbReference>
<organism evidence="12 13">
    <name type="scientific">Nodularia spumigena CENA596</name>
    <dbReference type="NCBI Taxonomy" id="1819295"/>
    <lineage>
        <taxon>Bacteria</taxon>
        <taxon>Bacillati</taxon>
        <taxon>Cyanobacteriota</taxon>
        <taxon>Cyanophyceae</taxon>
        <taxon>Nostocales</taxon>
        <taxon>Nodulariaceae</taxon>
        <taxon>Nodularia</taxon>
    </lineage>
</organism>
<evidence type="ECO:0000313" key="12">
    <source>
        <dbReference type="EMBL" id="KZL48554.1"/>
    </source>
</evidence>
<name>A0A161XJ90_NODSP</name>
<dbReference type="CDD" id="cd14014">
    <property type="entry name" value="STKc_PknB_like"/>
    <property type="match status" value="1"/>
</dbReference>
<evidence type="ECO:0000256" key="3">
    <source>
        <dbReference type="ARBA" id="ARBA00022679"/>
    </source>
</evidence>
<evidence type="ECO:0000256" key="10">
    <source>
        <dbReference type="SAM" id="Phobius"/>
    </source>
</evidence>
<dbReference type="AlphaFoldDB" id="A0A161XJ90"/>
<keyword evidence="4 9" id="KW-0547">Nucleotide-binding</keyword>
<sequence length="742" mass="83993">MISGILEKLRAACAKDKTYRDTFSQKPWLQLILVTSLGVTALVWGVRELKWLQPWELKAYDQMLRSRPVEPPDHRILLVEITQEDLAQEQWPLSDAKINQMLLKLESYQPSIIGLHFNRANQQNLAVNLQSQENIISTCLFSSINRQEIPPPLNFAEDNLGFKDLIPDYESDQIIRRSLLFAHSEDSKCTTSFSFAARLAVNYLEKLGFYIEFPDQYNFSIGQTFFSTLKANSGSYKKVDAAGYQILLNYRHTDQIAEKVTLTQVLNNQLDPDLVKDKLVIIGTTAPSVHRGLNTPYNAAPDQPSRTPAVLIHAQIISQILSTVLDGRPLIWYWSEGVEILWLCGWSTIGSIVGWRLRHPFWLLVVGGVNLAGLVVICTVVFFQAGWIPLIPPAIGFIISGVSTMIYTTYQNQQQTKVILLKIEQQNSAIEQLNILLKDTKTTEIRDIHIHSTSTPIIPEKRTGDLLLAGRYQISKILGAGGFGRTYLAKDTQRPGNPICVVKQLMPARRDTKFLQVARRLFNTEAEILEVLGKHQQIPELLAYFEEEQEFYLIQEYIPGHTLNEELPPVQVVQNEAFVIDMLKGVLEVLIFMHERRIIHRDIKPTNIIRCSEDNHLVLIDFGAVKLMQPPNSEQTELATVAIGTRGYAPPEQFAGHPRLSSDIYALGMIGIQAITGILPQELKPDLDTGNILWRETAEISDELAAILDKMVRYHFSDRYQNATDVMQDLNHLTNSTSANSY</sequence>
<keyword evidence="5 12" id="KW-0418">Kinase</keyword>
<dbReference type="InterPro" id="IPR011009">
    <property type="entry name" value="Kinase-like_dom_sf"/>
</dbReference>
<dbReference type="InterPro" id="IPR007890">
    <property type="entry name" value="CHASE2"/>
</dbReference>
<proteinExistence type="predicted"/>
<feature type="domain" description="Protein kinase" evidence="11">
    <location>
        <begin position="472"/>
        <end position="735"/>
    </location>
</feature>
<feature type="transmembrane region" description="Helical" evidence="10">
    <location>
        <begin position="390"/>
        <end position="410"/>
    </location>
</feature>
<keyword evidence="10" id="KW-0812">Transmembrane</keyword>
<feature type="transmembrane region" description="Helical" evidence="10">
    <location>
        <begin position="361"/>
        <end position="384"/>
    </location>
</feature>
<dbReference type="OrthoDB" id="440474at2"/>
<evidence type="ECO:0000256" key="9">
    <source>
        <dbReference type="PROSITE-ProRule" id="PRU10141"/>
    </source>
</evidence>
<dbReference type="EMBL" id="LWAJ01000235">
    <property type="protein sequence ID" value="KZL48554.1"/>
    <property type="molecule type" value="Genomic_DNA"/>
</dbReference>
<dbReference type="PANTHER" id="PTHR24363:SF0">
    <property type="entry name" value="SERINE_THREONINE KINASE LIKE DOMAIN CONTAINING 1"/>
    <property type="match status" value="1"/>
</dbReference>
<dbReference type="RefSeq" id="WP_063873843.1">
    <property type="nucleotide sequence ID" value="NZ_CAWMRI010000235.1"/>
</dbReference>
<evidence type="ECO:0000313" key="13">
    <source>
        <dbReference type="Proteomes" id="UP000076555"/>
    </source>
</evidence>
<gene>
    <name evidence="12" type="ORF">A2T98_17320</name>
</gene>
<dbReference type="Gene3D" id="3.30.200.20">
    <property type="entry name" value="Phosphorylase Kinase, domain 1"/>
    <property type="match status" value="1"/>
</dbReference>
<comment type="catalytic activity">
    <reaction evidence="7">
        <text>L-threonyl-[protein] + ATP = O-phospho-L-threonyl-[protein] + ADP + H(+)</text>
        <dbReference type="Rhea" id="RHEA:46608"/>
        <dbReference type="Rhea" id="RHEA-COMP:11060"/>
        <dbReference type="Rhea" id="RHEA-COMP:11605"/>
        <dbReference type="ChEBI" id="CHEBI:15378"/>
        <dbReference type="ChEBI" id="CHEBI:30013"/>
        <dbReference type="ChEBI" id="CHEBI:30616"/>
        <dbReference type="ChEBI" id="CHEBI:61977"/>
        <dbReference type="ChEBI" id="CHEBI:456216"/>
        <dbReference type="EC" id="2.7.11.1"/>
    </reaction>
</comment>
<keyword evidence="2 12" id="KW-0723">Serine/threonine-protein kinase</keyword>
<dbReference type="GO" id="GO:0005524">
    <property type="term" value="F:ATP binding"/>
    <property type="evidence" value="ECO:0007669"/>
    <property type="project" value="UniProtKB-UniRule"/>
</dbReference>
<dbReference type="PROSITE" id="PS50011">
    <property type="entry name" value="PROTEIN_KINASE_DOM"/>
    <property type="match status" value="1"/>
</dbReference>
<comment type="catalytic activity">
    <reaction evidence="8">
        <text>L-seryl-[protein] + ATP = O-phospho-L-seryl-[protein] + ADP + H(+)</text>
        <dbReference type="Rhea" id="RHEA:17989"/>
        <dbReference type="Rhea" id="RHEA-COMP:9863"/>
        <dbReference type="Rhea" id="RHEA-COMP:11604"/>
        <dbReference type="ChEBI" id="CHEBI:15378"/>
        <dbReference type="ChEBI" id="CHEBI:29999"/>
        <dbReference type="ChEBI" id="CHEBI:30616"/>
        <dbReference type="ChEBI" id="CHEBI:83421"/>
        <dbReference type="ChEBI" id="CHEBI:456216"/>
        <dbReference type="EC" id="2.7.11.1"/>
    </reaction>
</comment>
<dbReference type="Pfam" id="PF00069">
    <property type="entry name" value="Pkinase"/>
    <property type="match status" value="1"/>
</dbReference>
<dbReference type="Proteomes" id="UP000076555">
    <property type="component" value="Unassembled WGS sequence"/>
</dbReference>